<evidence type="ECO:0000313" key="2">
    <source>
        <dbReference type="Proteomes" id="UP000515211"/>
    </source>
</evidence>
<dbReference type="PANTHER" id="PTHR33067">
    <property type="entry name" value="RNA-DIRECTED DNA POLYMERASE-RELATED"/>
    <property type="match status" value="1"/>
</dbReference>
<dbReference type="PANTHER" id="PTHR33067:SF9">
    <property type="entry name" value="RNA-DIRECTED DNA POLYMERASE"/>
    <property type="match status" value="1"/>
</dbReference>
<dbReference type="Proteomes" id="UP000515211">
    <property type="component" value="Chromosome 1"/>
</dbReference>
<accession>A0A6P4DPU5</accession>
<gene>
    <name evidence="3" type="primary">LOC107492637</name>
</gene>
<reference evidence="3" key="2">
    <citation type="submission" date="2025-08" db="UniProtKB">
        <authorList>
            <consortium name="RefSeq"/>
        </authorList>
    </citation>
    <scope>IDENTIFICATION</scope>
    <source>
        <tissue evidence="3">Whole plant</tissue>
    </source>
</reference>
<proteinExistence type="predicted"/>
<organism evidence="2 3">
    <name type="scientific">Arachis duranensis</name>
    <name type="common">Wild peanut</name>
    <dbReference type="NCBI Taxonomy" id="130453"/>
    <lineage>
        <taxon>Eukaryota</taxon>
        <taxon>Viridiplantae</taxon>
        <taxon>Streptophyta</taxon>
        <taxon>Embryophyta</taxon>
        <taxon>Tracheophyta</taxon>
        <taxon>Spermatophyta</taxon>
        <taxon>Magnoliopsida</taxon>
        <taxon>eudicotyledons</taxon>
        <taxon>Gunneridae</taxon>
        <taxon>Pentapetalae</taxon>
        <taxon>rosids</taxon>
        <taxon>fabids</taxon>
        <taxon>Fabales</taxon>
        <taxon>Fabaceae</taxon>
        <taxon>Papilionoideae</taxon>
        <taxon>50 kb inversion clade</taxon>
        <taxon>dalbergioids sensu lato</taxon>
        <taxon>Dalbergieae</taxon>
        <taxon>Pterocarpus clade</taxon>
        <taxon>Arachis</taxon>
    </lineage>
</organism>
<name>A0A6P4DPU5_ARADU</name>
<feature type="region of interest" description="Disordered" evidence="1">
    <location>
        <begin position="115"/>
        <end position="141"/>
    </location>
</feature>
<dbReference type="RefSeq" id="XP_015969172.1">
    <property type="nucleotide sequence ID" value="XM_016113686.1"/>
</dbReference>
<keyword evidence="2" id="KW-1185">Reference proteome</keyword>
<feature type="compositionally biased region" description="Basic residues" evidence="1">
    <location>
        <begin position="123"/>
        <end position="134"/>
    </location>
</feature>
<protein>
    <submittedName>
        <fullName evidence="3">Uncharacterized protein LOC107492637</fullName>
    </submittedName>
</protein>
<dbReference type="InterPro" id="IPR021109">
    <property type="entry name" value="Peptidase_aspartic_dom_sf"/>
</dbReference>
<dbReference type="GeneID" id="107492637"/>
<dbReference type="Gene3D" id="2.40.70.10">
    <property type="entry name" value="Acid Proteases"/>
    <property type="match status" value="1"/>
</dbReference>
<dbReference type="KEGG" id="adu:107492637"/>
<reference evidence="2" key="1">
    <citation type="journal article" date="2016" name="Nat. Genet.">
        <title>The genome sequences of Arachis duranensis and Arachis ipaensis, the diploid ancestors of cultivated peanut.</title>
        <authorList>
            <person name="Bertioli D.J."/>
            <person name="Cannon S.B."/>
            <person name="Froenicke L."/>
            <person name="Huang G."/>
            <person name="Farmer A.D."/>
            <person name="Cannon E.K."/>
            <person name="Liu X."/>
            <person name="Gao D."/>
            <person name="Clevenger J."/>
            <person name="Dash S."/>
            <person name="Ren L."/>
            <person name="Moretzsohn M.C."/>
            <person name="Shirasawa K."/>
            <person name="Huang W."/>
            <person name="Vidigal B."/>
            <person name="Abernathy B."/>
            <person name="Chu Y."/>
            <person name="Niederhuth C.E."/>
            <person name="Umale P."/>
            <person name="Araujo A.C."/>
            <person name="Kozik A."/>
            <person name="Kim K.D."/>
            <person name="Burow M.D."/>
            <person name="Varshney R.K."/>
            <person name="Wang X."/>
            <person name="Zhang X."/>
            <person name="Barkley N."/>
            <person name="Guimaraes P.M."/>
            <person name="Isobe S."/>
            <person name="Guo B."/>
            <person name="Liao B."/>
            <person name="Stalker H.T."/>
            <person name="Schmitz R.J."/>
            <person name="Scheffler B.E."/>
            <person name="Leal-Bertioli S.C."/>
            <person name="Xun X."/>
            <person name="Jackson S.A."/>
            <person name="Michelmore R."/>
            <person name="Ozias-Akins P."/>
        </authorList>
    </citation>
    <scope>NUCLEOTIDE SEQUENCE [LARGE SCALE GENOMIC DNA]</scope>
    <source>
        <strain evidence="2">cv. V14167</strain>
    </source>
</reference>
<dbReference type="AlphaFoldDB" id="A0A6P4DPU5"/>
<evidence type="ECO:0000313" key="3">
    <source>
        <dbReference type="RefSeq" id="XP_015969172.1"/>
    </source>
</evidence>
<sequence>MADKTMKKPYGLVEDVMVKVENHYISASFIVLDVRQDEDDCVILGRPFLAMAKALINVAKGEMVFQLGEDYILFKMSNPNFPSNKKETTVQHLVCQPSLSVQSFTEPPDINSKFGVGHPSTSSKHKGTKKKVPKGWKDKKVPTEGLSPGMRVVFTKMPALPHTVSCVLSLDHVELIHERTCRKFTVRGENLSPYSPP</sequence>
<evidence type="ECO:0000256" key="1">
    <source>
        <dbReference type="SAM" id="MobiDB-lite"/>
    </source>
</evidence>